<dbReference type="InterPro" id="IPR011907">
    <property type="entry name" value="RNase_III"/>
</dbReference>
<evidence type="ECO:0000259" key="7">
    <source>
        <dbReference type="PROSITE" id="PS50142"/>
    </source>
</evidence>
<dbReference type="Pfam" id="PF14622">
    <property type="entry name" value="Ribonucleas_3_3"/>
    <property type="match status" value="1"/>
</dbReference>
<dbReference type="GO" id="GO:0004525">
    <property type="term" value="F:ribonuclease III activity"/>
    <property type="evidence" value="ECO:0007669"/>
    <property type="project" value="InterPro"/>
</dbReference>
<protein>
    <recommendedName>
        <fullName evidence="9">RNase III domain-containing protein</fullName>
    </recommendedName>
</protein>
<dbReference type="Gene3D" id="3.30.160.20">
    <property type="match status" value="1"/>
</dbReference>
<keyword evidence="5" id="KW-0694">RNA-binding</keyword>
<feature type="domain" description="DRBM" evidence="6">
    <location>
        <begin position="234"/>
        <end position="304"/>
    </location>
</feature>
<dbReference type="InterPro" id="IPR014720">
    <property type="entry name" value="dsRBD_dom"/>
</dbReference>
<dbReference type="SMART" id="SM00535">
    <property type="entry name" value="RIBOc"/>
    <property type="match status" value="1"/>
</dbReference>
<dbReference type="GO" id="GO:0010468">
    <property type="term" value="P:regulation of gene expression"/>
    <property type="evidence" value="ECO:0007669"/>
    <property type="project" value="TreeGrafter"/>
</dbReference>
<name>A0A6C0JIK1_9ZZZZ</name>
<dbReference type="Pfam" id="PF00035">
    <property type="entry name" value="dsrm"/>
    <property type="match status" value="1"/>
</dbReference>
<feature type="domain" description="RNase III" evidence="7">
    <location>
        <begin position="24"/>
        <end position="186"/>
    </location>
</feature>
<dbReference type="InterPro" id="IPR000999">
    <property type="entry name" value="RNase_III_dom"/>
</dbReference>
<proteinExistence type="inferred from homology"/>
<dbReference type="GO" id="GO:0005634">
    <property type="term" value="C:nucleus"/>
    <property type="evidence" value="ECO:0007669"/>
    <property type="project" value="TreeGrafter"/>
</dbReference>
<dbReference type="PROSITE" id="PS50142">
    <property type="entry name" value="RNASE_3_2"/>
    <property type="match status" value="1"/>
</dbReference>
<dbReference type="HAMAP" id="MF_00104">
    <property type="entry name" value="RNase_III"/>
    <property type="match status" value="1"/>
</dbReference>
<dbReference type="InterPro" id="IPR036389">
    <property type="entry name" value="RNase_III_sf"/>
</dbReference>
<keyword evidence="2" id="KW-0540">Nuclease</keyword>
<dbReference type="GO" id="GO:0006364">
    <property type="term" value="P:rRNA processing"/>
    <property type="evidence" value="ECO:0007669"/>
    <property type="project" value="InterPro"/>
</dbReference>
<keyword evidence="3" id="KW-0255">Endonuclease</keyword>
<dbReference type="EMBL" id="MN740381">
    <property type="protein sequence ID" value="QHU03454.1"/>
    <property type="molecule type" value="Genomic_DNA"/>
</dbReference>
<keyword evidence="4" id="KW-0378">Hydrolase</keyword>
<dbReference type="PANTHER" id="PTHR11207">
    <property type="entry name" value="RIBONUCLEASE III"/>
    <property type="match status" value="1"/>
</dbReference>
<evidence type="ECO:0000256" key="3">
    <source>
        <dbReference type="ARBA" id="ARBA00022759"/>
    </source>
</evidence>
<evidence type="ECO:0000256" key="1">
    <source>
        <dbReference type="ARBA" id="ARBA00010183"/>
    </source>
</evidence>
<evidence type="ECO:0008006" key="9">
    <source>
        <dbReference type="Google" id="ProtNLM"/>
    </source>
</evidence>
<dbReference type="PROSITE" id="PS50137">
    <property type="entry name" value="DS_RBD"/>
    <property type="match status" value="1"/>
</dbReference>
<accession>A0A6C0JIK1</accession>
<evidence type="ECO:0000256" key="4">
    <source>
        <dbReference type="ARBA" id="ARBA00022801"/>
    </source>
</evidence>
<dbReference type="SUPFAM" id="SSF69065">
    <property type="entry name" value="RNase III domain-like"/>
    <property type="match status" value="1"/>
</dbReference>
<dbReference type="PANTHER" id="PTHR11207:SF0">
    <property type="entry name" value="RIBONUCLEASE 3"/>
    <property type="match status" value="1"/>
</dbReference>
<dbReference type="CDD" id="cd00593">
    <property type="entry name" value="RIBOc"/>
    <property type="match status" value="1"/>
</dbReference>
<evidence type="ECO:0000259" key="6">
    <source>
        <dbReference type="PROSITE" id="PS50137"/>
    </source>
</evidence>
<comment type="similarity">
    <text evidence="1">Belongs to the ribonuclease III family.</text>
</comment>
<sequence length="316" mass="36789">MNTDETITLDPWNDNNHLLTEEDVYKIYERVGFENPKKNIKINNLKFYQTAFVHASYVKKCIYESLNKDGNKNVELTDRPNGIIDLFDEHQDYENQEFLGDRVLDFSIAFYIYRKYPDTNQGFKTVLKTKLVKKHQLAKFAKFLDFPKHLIISNQVEEKTEDGRYNIRLLEDSMEAFICAIFLDQNSSKYYSKVAHDLKNVRLIGPGWAVANAFIENLIEKTVDFEEMLSKEENYKEQLLQFYQKEFKLTPEYVCISVRGPPNRRIFTQGVLDKSGNIIGQGVGKKKTEAEQNASLNALQYFGVLDKDGKTIPNKQ</sequence>
<dbReference type="AlphaFoldDB" id="A0A6C0JIK1"/>
<dbReference type="GO" id="GO:0003725">
    <property type="term" value="F:double-stranded RNA binding"/>
    <property type="evidence" value="ECO:0007669"/>
    <property type="project" value="TreeGrafter"/>
</dbReference>
<dbReference type="CDD" id="cd10845">
    <property type="entry name" value="DSRM_RNAse_III_family"/>
    <property type="match status" value="1"/>
</dbReference>
<evidence type="ECO:0000256" key="5">
    <source>
        <dbReference type="ARBA" id="ARBA00022884"/>
    </source>
</evidence>
<organism evidence="8">
    <name type="scientific">viral metagenome</name>
    <dbReference type="NCBI Taxonomy" id="1070528"/>
    <lineage>
        <taxon>unclassified sequences</taxon>
        <taxon>metagenomes</taxon>
        <taxon>organismal metagenomes</taxon>
    </lineage>
</organism>
<dbReference type="Gene3D" id="1.10.1520.10">
    <property type="entry name" value="Ribonuclease III domain"/>
    <property type="match status" value="1"/>
</dbReference>
<evidence type="ECO:0000313" key="8">
    <source>
        <dbReference type="EMBL" id="QHU03454.1"/>
    </source>
</evidence>
<dbReference type="SUPFAM" id="SSF54768">
    <property type="entry name" value="dsRNA-binding domain-like"/>
    <property type="match status" value="1"/>
</dbReference>
<reference evidence="8" key="1">
    <citation type="journal article" date="2020" name="Nature">
        <title>Giant virus diversity and host interactions through global metagenomics.</title>
        <authorList>
            <person name="Schulz F."/>
            <person name="Roux S."/>
            <person name="Paez-Espino D."/>
            <person name="Jungbluth S."/>
            <person name="Walsh D.A."/>
            <person name="Denef V.J."/>
            <person name="McMahon K.D."/>
            <person name="Konstantinidis K.T."/>
            <person name="Eloe-Fadrosh E.A."/>
            <person name="Kyrpides N.C."/>
            <person name="Woyke T."/>
        </authorList>
    </citation>
    <scope>NUCLEOTIDE SEQUENCE</scope>
    <source>
        <strain evidence="8">GVMAG-M-3300026093-6</strain>
    </source>
</reference>
<dbReference type="SMART" id="SM00358">
    <property type="entry name" value="DSRM"/>
    <property type="match status" value="1"/>
</dbReference>
<evidence type="ECO:0000256" key="2">
    <source>
        <dbReference type="ARBA" id="ARBA00022722"/>
    </source>
</evidence>